<sequence length="125" mass="13775">MSINFVGFIGKPKISITKNPFLLSFSNTTKTKPSILTTFCSMSYDKELAAAKKAASLAARLCQARSLSLSLPAFLCLCTPRGYVVLKLGLFGFFVLCFSLLKDCVGWFWSARSLFEHDPDAEFAV</sequence>
<reference evidence="1" key="1">
    <citation type="submission" date="2022-11" db="EMBL/GenBank/DDBJ databases">
        <authorList>
            <person name="Hyden B.L."/>
            <person name="Feng K."/>
            <person name="Yates T."/>
            <person name="Jawdy S."/>
            <person name="Smart L.B."/>
            <person name="Muchero W."/>
        </authorList>
    </citation>
    <scope>NUCLEOTIDE SEQUENCE</scope>
    <source>
        <tissue evidence="1">Shoot tip</tissue>
    </source>
</reference>
<comment type="caution">
    <text evidence="1">The sequence shown here is derived from an EMBL/GenBank/DDBJ whole genome shotgun (WGS) entry which is preliminary data.</text>
</comment>
<organism evidence="1 2">
    <name type="scientific">Salix koriyanagi</name>
    <dbReference type="NCBI Taxonomy" id="2511006"/>
    <lineage>
        <taxon>Eukaryota</taxon>
        <taxon>Viridiplantae</taxon>
        <taxon>Streptophyta</taxon>
        <taxon>Embryophyta</taxon>
        <taxon>Tracheophyta</taxon>
        <taxon>Spermatophyta</taxon>
        <taxon>Magnoliopsida</taxon>
        <taxon>eudicotyledons</taxon>
        <taxon>Gunneridae</taxon>
        <taxon>Pentapetalae</taxon>
        <taxon>rosids</taxon>
        <taxon>fabids</taxon>
        <taxon>Malpighiales</taxon>
        <taxon>Salicaceae</taxon>
        <taxon>Saliceae</taxon>
        <taxon>Salix</taxon>
    </lineage>
</organism>
<protein>
    <submittedName>
        <fullName evidence="1">Uncharacterized protein</fullName>
    </submittedName>
</protein>
<dbReference type="Proteomes" id="UP001151752">
    <property type="component" value="Chromosome 5"/>
</dbReference>
<proteinExistence type="predicted"/>
<evidence type="ECO:0000313" key="2">
    <source>
        <dbReference type="Proteomes" id="UP001151752"/>
    </source>
</evidence>
<dbReference type="EMBL" id="JAPFFM010000020">
    <property type="protein sequence ID" value="KAJ6682742.1"/>
    <property type="molecule type" value="Genomic_DNA"/>
</dbReference>
<gene>
    <name evidence="1" type="ORF">OIU74_020892</name>
</gene>
<reference evidence="1" key="2">
    <citation type="journal article" date="2023" name="Int. J. Mol. Sci.">
        <title>De Novo Assembly and Annotation of 11 Diverse Shrub Willow (Salix) Genomes Reveals Novel Gene Organization in Sex-Linked Regions.</title>
        <authorList>
            <person name="Hyden B."/>
            <person name="Feng K."/>
            <person name="Yates T.B."/>
            <person name="Jawdy S."/>
            <person name="Cereghino C."/>
            <person name="Smart L.B."/>
            <person name="Muchero W."/>
        </authorList>
    </citation>
    <scope>NUCLEOTIDE SEQUENCE</scope>
    <source>
        <tissue evidence="1">Shoot tip</tissue>
    </source>
</reference>
<dbReference type="AlphaFoldDB" id="A0A9Q0SME7"/>
<evidence type="ECO:0000313" key="1">
    <source>
        <dbReference type="EMBL" id="KAJ6682742.1"/>
    </source>
</evidence>
<accession>A0A9Q0SME7</accession>
<name>A0A9Q0SME7_9ROSI</name>
<keyword evidence="2" id="KW-1185">Reference proteome</keyword>